<dbReference type="PRINTS" id="PR00111">
    <property type="entry name" value="ABHYDROLASE"/>
</dbReference>
<dbReference type="GO" id="GO:0003824">
    <property type="term" value="F:catalytic activity"/>
    <property type="evidence" value="ECO:0007669"/>
    <property type="project" value="InterPro"/>
</dbReference>
<keyword evidence="3" id="KW-1185">Reference proteome</keyword>
<dbReference type="Proteomes" id="UP000789759">
    <property type="component" value="Unassembled WGS sequence"/>
</dbReference>
<dbReference type="InterPro" id="IPR029058">
    <property type="entry name" value="AB_hydrolase_fold"/>
</dbReference>
<dbReference type="SUPFAM" id="SSF53474">
    <property type="entry name" value="alpha/beta-Hydrolases"/>
    <property type="match status" value="1"/>
</dbReference>
<proteinExistence type="predicted"/>
<evidence type="ECO:0000259" key="1">
    <source>
        <dbReference type="Pfam" id="PF00561"/>
    </source>
</evidence>
<dbReference type="InterPro" id="IPR000073">
    <property type="entry name" value="AB_hydrolase_1"/>
</dbReference>
<dbReference type="InterPro" id="IPR000639">
    <property type="entry name" value="Epox_hydrolase-like"/>
</dbReference>
<sequence length="333" mass="37963">MSLPSIQRVLLQSIATADPEGRFVEVDNIQTYYKIAIPQHHQILLQNQQPLPYEPHKPVILCLHHFLGNLYTWKFLMQPLADATGCHVIAYDRVAFGFTERPIQWEEGKNPYTQPAAVEFVVQLLVQLGYGTKKVVFVGCSAGAAISSSVAIRYPDLVHSLILIGPSLRPDDQGPPPVARNILGSASGRLFLKAILYRYLPFTTLYHDVNSVSEWETVVKPCSRVPLTLPNFYEAVSWLMKYFIPLEILPNKHRLQRFPIIYITGDDDKYLHVDKHKETFDELIDSAPENAVLEYYMLEKCGHLPQDEKPQETLDLVINFLRRLGVHSENKCV</sequence>
<comment type="caution">
    <text evidence="2">The sequence shown here is derived from an EMBL/GenBank/DDBJ whole genome shotgun (WGS) entry which is preliminary data.</text>
</comment>
<dbReference type="AlphaFoldDB" id="A0A9N9D835"/>
<dbReference type="PANTHER" id="PTHR43689">
    <property type="entry name" value="HYDROLASE"/>
    <property type="match status" value="1"/>
</dbReference>
<organism evidence="2 3">
    <name type="scientific">Cetraspora pellucida</name>
    <dbReference type="NCBI Taxonomy" id="1433469"/>
    <lineage>
        <taxon>Eukaryota</taxon>
        <taxon>Fungi</taxon>
        <taxon>Fungi incertae sedis</taxon>
        <taxon>Mucoromycota</taxon>
        <taxon>Glomeromycotina</taxon>
        <taxon>Glomeromycetes</taxon>
        <taxon>Diversisporales</taxon>
        <taxon>Gigasporaceae</taxon>
        <taxon>Cetraspora</taxon>
    </lineage>
</organism>
<evidence type="ECO:0000313" key="2">
    <source>
        <dbReference type="EMBL" id="CAG8626232.1"/>
    </source>
</evidence>
<dbReference type="EMBL" id="CAJVQA010005696">
    <property type="protein sequence ID" value="CAG8626232.1"/>
    <property type="molecule type" value="Genomic_DNA"/>
</dbReference>
<dbReference type="OrthoDB" id="408373at2759"/>
<accession>A0A9N9D835</accession>
<reference evidence="2" key="1">
    <citation type="submission" date="2021-06" db="EMBL/GenBank/DDBJ databases">
        <authorList>
            <person name="Kallberg Y."/>
            <person name="Tangrot J."/>
            <person name="Rosling A."/>
        </authorList>
    </citation>
    <scope>NUCLEOTIDE SEQUENCE</scope>
    <source>
        <strain evidence="2">FL966</strain>
    </source>
</reference>
<name>A0A9N9D835_9GLOM</name>
<feature type="domain" description="AB hydrolase-1" evidence="1">
    <location>
        <begin position="58"/>
        <end position="310"/>
    </location>
</feature>
<dbReference type="PRINTS" id="PR00412">
    <property type="entry name" value="EPOXHYDRLASE"/>
</dbReference>
<protein>
    <submittedName>
        <fullName evidence="2">4364_t:CDS:1</fullName>
    </submittedName>
</protein>
<dbReference type="Gene3D" id="3.40.50.1820">
    <property type="entry name" value="alpha/beta hydrolase"/>
    <property type="match status" value="1"/>
</dbReference>
<dbReference type="PANTHER" id="PTHR43689:SF8">
    <property type="entry name" value="ALPHA_BETA-HYDROLASES SUPERFAMILY PROTEIN"/>
    <property type="match status" value="1"/>
</dbReference>
<evidence type="ECO:0000313" key="3">
    <source>
        <dbReference type="Proteomes" id="UP000789759"/>
    </source>
</evidence>
<dbReference type="Pfam" id="PF00561">
    <property type="entry name" value="Abhydrolase_1"/>
    <property type="match status" value="1"/>
</dbReference>
<gene>
    <name evidence="2" type="ORF">CPELLU_LOCUS8167</name>
</gene>